<keyword evidence="5" id="KW-1185">Reference proteome</keyword>
<evidence type="ECO:0000256" key="1">
    <source>
        <dbReference type="ARBA" id="ARBA00022737"/>
    </source>
</evidence>
<dbReference type="OrthoDB" id="4188641at2759"/>
<dbReference type="Gene3D" id="1.25.40.20">
    <property type="entry name" value="Ankyrin repeat-containing domain"/>
    <property type="match status" value="2"/>
</dbReference>
<dbReference type="PROSITE" id="PS50297">
    <property type="entry name" value="ANK_REP_REGION"/>
    <property type="match status" value="2"/>
</dbReference>
<evidence type="ECO:0000313" key="4">
    <source>
        <dbReference type="EMBL" id="OJD24586.1"/>
    </source>
</evidence>
<dbReference type="STRING" id="1658174.A0A1J9Q946"/>
<proteinExistence type="predicted"/>
<dbReference type="VEuPathDB" id="FungiDB:ACJ73_04051"/>
<keyword evidence="1" id="KW-0677">Repeat</keyword>
<dbReference type="SMART" id="SM00248">
    <property type="entry name" value="ANK"/>
    <property type="match status" value="3"/>
</dbReference>
<evidence type="ECO:0000313" key="5">
    <source>
        <dbReference type="Proteomes" id="UP000242791"/>
    </source>
</evidence>
<gene>
    <name evidence="4" type="ORF">ACJ73_04051</name>
</gene>
<feature type="repeat" description="ANK" evidence="3">
    <location>
        <begin position="125"/>
        <end position="157"/>
    </location>
</feature>
<dbReference type="Pfam" id="PF12796">
    <property type="entry name" value="Ank_2"/>
    <property type="match status" value="1"/>
</dbReference>
<dbReference type="PANTHER" id="PTHR24161:SF121">
    <property type="entry name" value="M-PHASE PHOSPHOPROTEIN 8"/>
    <property type="match status" value="1"/>
</dbReference>
<comment type="caution">
    <text evidence="4">The sequence shown here is derived from an EMBL/GenBank/DDBJ whole genome shotgun (WGS) entry which is preliminary data.</text>
</comment>
<accession>A0A1J9Q946</accession>
<dbReference type="InterPro" id="IPR002110">
    <property type="entry name" value="Ankyrin_rpt"/>
</dbReference>
<dbReference type="PANTHER" id="PTHR24161">
    <property type="entry name" value="ANK_REP_REGION DOMAIN-CONTAINING PROTEIN-RELATED"/>
    <property type="match status" value="1"/>
</dbReference>
<protein>
    <submittedName>
        <fullName evidence="4">Uncharacterized protein</fullName>
    </submittedName>
</protein>
<keyword evidence="2 3" id="KW-0040">ANK repeat</keyword>
<dbReference type="PROSITE" id="PS50088">
    <property type="entry name" value="ANK_REPEAT"/>
    <property type="match status" value="2"/>
</dbReference>
<reference evidence="4 5" key="1">
    <citation type="submission" date="2015-08" db="EMBL/GenBank/DDBJ databases">
        <title>Emmonsia species relationships and genome sequence.</title>
        <authorList>
            <person name="Cuomo C.A."/>
            <person name="Schwartz I.S."/>
            <person name="Kenyon C."/>
            <person name="De Hoog G.S."/>
            <person name="Govender N.P."/>
            <person name="Botha A."/>
            <person name="Moreno L."/>
            <person name="De Vries M."/>
            <person name="Munoz J.F."/>
            <person name="Stielow J.B."/>
        </authorList>
    </citation>
    <scope>NUCLEOTIDE SEQUENCE [LARGE SCALE GENOMIC DNA]</scope>
    <source>
        <strain evidence="4 5">EI222</strain>
    </source>
</reference>
<dbReference type="SUPFAM" id="SSF48403">
    <property type="entry name" value="Ankyrin repeat"/>
    <property type="match status" value="1"/>
</dbReference>
<dbReference type="Proteomes" id="UP000242791">
    <property type="component" value="Unassembled WGS sequence"/>
</dbReference>
<organism evidence="4 5">
    <name type="scientific">Blastomyces percursus</name>
    <dbReference type="NCBI Taxonomy" id="1658174"/>
    <lineage>
        <taxon>Eukaryota</taxon>
        <taxon>Fungi</taxon>
        <taxon>Dikarya</taxon>
        <taxon>Ascomycota</taxon>
        <taxon>Pezizomycotina</taxon>
        <taxon>Eurotiomycetes</taxon>
        <taxon>Eurotiomycetidae</taxon>
        <taxon>Onygenales</taxon>
        <taxon>Ajellomycetaceae</taxon>
        <taxon>Blastomyces</taxon>
    </lineage>
</organism>
<dbReference type="AlphaFoldDB" id="A0A1J9Q946"/>
<sequence length="270" mass="28840">MLASDGQISSTSKDILGTTSDTFTDRIVDGWPNGAKCGGRQIDCVAFGLRKAYLLLCSDHWTVDLLYKLNFSQNEGSALLWACRNGQRSTARLSLTYSLQRGSRPSKEQPICSSNEADIDFTDASGGTPLMKAASKGHENVAKTLLCKGANANFRKEWGGTALLTAAVFRHVGFLHLLLEKGVELDYMVGGGTALHWAAAKGHKDIVSVLLQNGARVDFVDELGNTAIDRVKCHGHVGVAKVIADLMPAALSGRRGGAGASIIILPMYYG</sequence>
<dbReference type="EMBL" id="LGTZ01000532">
    <property type="protein sequence ID" value="OJD24586.1"/>
    <property type="molecule type" value="Genomic_DNA"/>
</dbReference>
<evidence type="ECO:0000256" key="2">
    <source>
        <dbReference type="ARBA" id="ARBA00023043"/>
    </source>
</evidence>
<name>A0A1J9Q946_9EURO</name>
<feature type="repeat" description="ANK" evidence="3">
    <location>
        <begin position="190"/>
        <end position="222"/>
    </location>
</feature>
<dbReference type="InterPro" id="IPR036770">
    <property type="entry name" value="Ankyrin_rpt-contain_sf"/>
</dbReference>
<evidence type="ECO:0000256" key="3">
    <source>
        <dbReference type="PROSITE-ProRule" id="PRU00023"/>
    </source>
</evidence>
<dbReference type="Pfam" id="PF00023">
    <property type="entry name" value="Ank"/>
    <property type="match status" value="1"/>
</dbReference>